<organism evidence="1 2">
    <name type="scientific">Ceutorhynchus assimilis</name>
    <name type="common">cabbage seed weevil</name>
    <dbReference type="NCBI Taxonomy" id="467358"/>
    <lineage>
        <taxon>Eukaryota</taxon>
        <taxon>Metazoa</taxon>
        <taxon>Ecdysozoa</taxon>
        <taxon>Arthropoda</taxon>
        <taxon>Hexapoda</taxon>
        <taxon>Insecta</taxon>
        <taxon>Pterygota</taxon>
        <taxon>Neoptera</taxon>
        <taxon>Endopterygota</taxon>
        <taxon>Coleoptera</taxon>
        <taxon>Polyphaga</taxon>
        <taxon>Cucujiformia</taxon>
        <taxon>Curculionidae</taxon>
        <taxon>Ceutorhynchinae</taxon>
        <taxon>Ceutorhynchus</taxon>
    </lineage>
</organism>
<dbReference type="SUPFAM" id="SSF88723">
    <property type="entry name" value="PIN domain-like"/>
    <property type="match status" value="1"/>
</dbReference>
<protein>
    <submittedName>
        <fullName evidence="1">Uncharacterized protein</fullName>
    </submittedName>
</protein>
<dbReference type="OrthoDB" id="6760986at2759"/>
<accession>A0A9N9QFM1</accession>
<sequence length="167" mass="18956">MQQREDTYVVVDEGHLLYKIVWPRGVSFGEIAVRYVKYLQNYYRSNIRVVFDGYPSTYQKKTPRALNVFVAMSSPDAVFDETTIAPVSQEKFLSNNRNKVRLIDMLKVHLDRNKILTLQAEEDADRLIVTTAISMSSTYDAVKIAGEDIDLLVMLCGLSSDGGEHTL</sequence>
<dbReference type="AlphaFoldDB" id="A0A9N9QFM1"/>
<gene>
    <name evidence="1" type="ORF">CEUTPL_LOCUS8893</name>
</gene>
<reference evidence="1" key="1">
    <citation type="submission" date="2022-01" db="EMBL/GenBank/DDBJ databases">
        <authorList>
            <person name="King R."/>
        </authorList>
    </citation>
    <scope>NUCLEOTIDE SEQUENCE</scope>
</reference>
<dbReference type="EMBL" id="OU892280">
    <property type="protein sequence ID" value="CAG9768348.1"/>
    <property type="molecule type" value="Genomic_DNA"/>
</dbReference>
<name>A0A9N9QFM1_9CUCU</name>
<proteinExistence type="predicted"/>
<dbReference type="Proteomes" id="UP001152799">
    <property type="component" value="Chromosome 4"/>
</dbReference>
<evidence type="ECO:0000313" key="2">
    <source>
        <dbReference type="Proteomes" id="UP001152799"/>
    </source>
</evidence>
<dbReference type="InterPro" id="IPR029060">
    <property type="entry name" value="PIN-like_dom_sf"/>
</dbReference>
<evidence type="ECO:0000313" key="1">
    <source>
        <dbReference type="EMBL" id="CAG9768348.1"/>
    </source>
</evidence>
<keyword evidence="2" id="KW-1185">Reference proteome</keyword>